<dbReference type="PANTHER" id="PTHR22746">
    <property type="entry name" value="RAB6A-GEF COMPLEX PARTNER PROTEIN 1"/>
    <property type="match status" value="1"/>
</dbReference>
<evidence type="ECO:0000313" key="5">
    <source>
        <dbReference type="EMBL" id="MDI1490617.1"/>
    </source>
</evidence>
<name>A0AA43QQB1_9LECA</name>
<evidence type="ECO:0000256" key="1">
    <source>
        <dbReference type="ARBA" id="ARBA00004370"/>
    </source>
</evidence>
<feature type="compositionally biased region" description="Polar residues" evidence="3">
    <location>
        <begin position="977"/>
        <end position="1007"/>
    </location>
</feature>
<evidence type="ECO:0000256" key="3">
    <source>
        <dbReference type="SAM" id="MobiDB-lite"/>
    </source>
</evidence>
<comment type="caution">
    <text evidence="5">The sequence shown here is derived from an EMBL/GenBank/DDBJ whole genome shotgun (WGS) entry which is preliminary data.</text>
</comment>
<feature type="domain" description="RIC1 C-terminal alpha solenoid region" evidence="4">
    <location>
        <begin position="791"/>
        <end position="960"/>
    </location>
</feature>
<dbReference type="SUPFAM" id="SSF50978">
    <property type="entry name" value="WD40 repeat-like"/>
    <property type="match status" value="1"/>
</dbReference>
<dbReference type="GO" id="GO:0034066">
    <property type="term" value="C:Ric1-Rgp1 guanyl-nucleotide exchange factor complex"/>
    <property type="evidence" value="ECO:0007669"/>
    <property type="project" value="InterPro"/>
</dbReference>
<dbReference type="GO" id="GO:0000139">
    <property type="term" value="C:Golgi membrane"/>
    <property type="evidence" value="ECO:0007669"/>
    <property type="project" value="TreeGrafter"/>
</dbReference>
<dbReference type="InterPro" id="IPR036322">
    <property type="entry name" value="WD40_repeat_dom_sf"/>
</dbReference>
<dbReference type="InterPro" id="IPR015943">
    <property type="entry name" value="WD40/YVTN_repeat-like_dom_sf"/>
</dbReference>
<dbReference type="Pfam" id="PF07064">
    <property type="entry name" value="RIC1"/>
    <property type="match status" value="1"/>
</dbReference>
<comment type="subcellular location">
    <subcellularLocation>
        <location evidence="1">Membrane</location>
    </subcellularLocation>
</comment>
<dbReference type="InterPro" id="IPR040096">
    <property type="entry name" value="Ric1"/>
</dbReference>
<dbReference type="Gene3D" id="2.130.10.10">
    <property type="entry name" value="YVTN repeat-like/Quinoprotein amine dehydrogenase"/>
    <property type="match status" value="1"/>
</dbReference>
<feature type="region of interest" description="Disordered" evidence="3">
    <location>
        <begin position="681"/>
        <end position="700"/>
    </location>
</feature>
<feature type="region of interest" description="Disordered" evidence="3">
    <location>
        <begin position="961"/>
        <end position="1007"/>
    </location>
</feature>
<dbReference type="GO" id="GO:0042147">
    <property type="term" value="P:retrograde transport, endosome to Golgi"/>
    <property type="evidence" value="ECO:0007669"/>
    <property type="project" value="TreeGrafter"/>
</dbReference>
<proteinExistence type="predicted"/>
<dbReference type="EMBL" id="JAPUFD010000012">
    <property type="protein sequence ID" value="MDI1490617.1"/>
    <property type="molecule type" value="Genomic_DNA"/>
</dbReference>
<dbReference type="PANTHER" id="PTHR22746:SF10">
    <property type="entry name" value="GUANINE NUCLEOTIDE EXCHANGE FACTOR SUBUNIT RIC1"/>
    <property type="match status" value="1"/>
</dbReference>
<dbReference type="Proteomes" id="UP001161017">
    <property type="component" value="Unassembled WGS sequence"/>
</dbReference>
<dbReference type="GO" id="GO:0006886">
    <property type="term" value="P:intracellular protein transport"/>
    <property type="evidence" value="ECO:0007669"/>
    <property type="project" value="InterPro"/>
</dbReference>
<dbReference type="SUPFAM" id="SSF63829">
    <property type="entry name" value="Calcium-dependent phosphotriesterase"/>
    <property type="match status" value="1"/>
</dbReference>
<evidence type="ECO:0000259" key="4">
    <source>
        <dbReference type="Pfam" id="PF07064"/>
    </source>
</evidence>
<dbReference type="AlphaFoldDB" id="A0AA43QQB1"/>
<evidence type="ECO:0000313" key="6">
    <source>
        <dbReference type="Proteomes" id="UP001161017"/>
    </source>
</evidence>
<evidence type="ECO:0000256" key="2">
    <source>
        <dbReference type="ARBA" id="ARBA00023136"/>
    </source>
</evidence>
<gene>
    <name evidence="5" type="primary">RIC1</name>
    <name evidence="5" type="ORF">OHK93_001821</name>
</gene>
<reference evidence="5" key="1">
    <citation type="journal article" date="2023" name="Genome Biol. Evol.">
        <title>First Whole Genome Sequence and Flow Cytometry Genome Size Data for the Lichen-Forming Fungus Ramalina farinacea (Ascomycota).</title>
        <authorList>
            <person name="Llewellyn T."/>
            <person name="Mian S."/>
            <person name="Hill R."/>
            <person name="Leitch I.J."/>
            <person name="Gaya E."/>
        </authorList>
    </citation>
    <scope>NUCLEOTIDE SEQUENCE</scope>
    <source>
        <strain evidence="5">LIQ254RAFAR</strain>
    </source>
</reference>
<accession>A0AA43QQB1</accession>
<protein>
    <submittedName>
        <fullName evidence="5">WD40 repeat protein</fullName>
    </submittedName>
</protein>
<dbReference type="Pfam" id="PF25440">
    <property type="entry name" value="Beta-prop_RIC1_2nd"/>
    <property type="match status" value="1"/>
</dbReference>
<feature type="compositionally biased region" description="Basic and acidic residues" evidence="3">
    <location>
        <begin position="20"/>
        <end position="36"/>
    </location>
</feature>
<keyword evidence="2" id="KW-0472">Membrane</keyword>
<organism evidence="5 6">
    <name type="scientific">Ramalina farinacea</name>
    <dbReference type="NCBI Taxonomy" id="258253"/>
    <lineage>
        <taxon>Eukaryota</taxon>
        <taxon>Fungi</taxon>
        <taxon>Dikarya</taxon>
        <taxon>Ascomycota</taxon>
        <taxon>Pezizomycotina</taxon>
        <taxon>Lecanoromycetes</taxon>
        <taxon>OSLEUM clade</taxon>
        <taxon>Lecanoromycetidae</taxon>
        <taxon>Lecanorales</taxon>
        <taxon>Lecanorineae</taxon>
        <taxon>Ramalinaceae</taxon>
        <taxon>Ramalina</taxon>
    </lineage>
</organism>
<dbReference type="GO" id="GO:0005829">
    <property type="term" value="C:cytosol"/>
    <property type="evidence" value="ECO:0007669"/>
    <property type="project" value="TreeGrafter"/>
</dbReference>
<dbReference type="InterPro" id="IPR009771">
    <property type="entry name" value="RIC1_C"/>
</dbReference>
<sequence>MYWPLGAPRIYAASRRRRRPYDDGDKEEVNSERPESDRENILGLRISRSGRLFTTITESSLSVWQTSPVVVLASVIRSKQSLKNYGHNVAVLLRPDSAVAVIQTSLGFLITYSIITDQTARVYQLVRDNGHTRRQSNADRLAVEEEQRGFPEVNIRFRMVIKVDAGISEVLALDEELIVATDRPPAVQCIRWIPDKKENQTTTELMSRMAWIQKKSKVLGMVYDRAMSLAVWITSDGRAYAVQRLASAAGETEGARRLFRGYGFHIPNDHDQAAIKSAINARFSLLAVATANSEIVVYTARDYAGSIPLSHRLEAPASSLSTGTITSLTYSPDGYCLFAGFEKGWAMWSVYGKLQGSSFAADQNLSQANDEGWLLGVSKAAWLASGTSVLLTRNNDHRLWLIEMVKSAVSSCFCSANVSRTLLLTQTSLMIYRGFDLPLFTTLSSDASLWHNVEIPPTYLSVQGPIRSAVISSDGRYIAVAGRRGLAHYSVFSGRWKAFDDPLAENAFVVRGGMCWYQHVLIVAAETDGSHELRLYSRERDLDDSSLLHFEPLPSPVVTMSQTSQDSLLVYTYQNLLYHFVINATPTAVSLVQVGQIALHGIVRAPARVRAVSWILPEHQLRDGDPSQDVACASVIFLVDAKLVILQPSMNDKGELKYDMRVIAHNVEYFDLMRDQLPVSGSHSKWHPESPSAESTLDLPSSDRGLRNSLWLFDGSEMLCWTDVEDLVQAASSENDRDLPLTIAIPTDFYPTSVVLNKGILLGIDAELLQRRDAHFACFRLSIRSQLFLPEALRRHLAEYDPAGAGALALRYQQLPYFSHALEVLLHTVLDDEVDTPPHPDDAILPKVVSFLSSFPDYLDIIVQCTRKTEVRSWHTLYSCLPPPQELFESSLDKGMLKTAGGYLLVLQTLEENGRSSEQCVRLLQRAQQAGDWELCKELARFLMALDDTGDALREAMTSMQNGTQKHELSQPLVTPDFSQSQASTARINGKRNTINSEATSPASSLL</sequence>
<feature type="region of interest" description="Disordered" evidence="3">
    <location>
        <begin position="16"/>
        <end position="36"/>
    </location>
</feature>
<keyword evidence="6" id="KW-1185">Reference proteome</keyword>